<sequence>MNGVTKAALIFDEGPPGLIDLASSLIERFRDAAVRHSRHDRCGFNGRVRAADADRQRMQMEDPRPKDATQASDRSVFAPFERLRAASIGAGN</sequence>
<comment type="caution">
    <text evidence="2">The sequence shown here is derived from an EMBL/GenBank/DDBJ whole genome shotgun (WGS) entry which is preliminary data.</text>
</comment>
<name>A0AA36D2Z8_9BILA</name>
<evidence type="ECO:0000313" key="3">
    <source>
        <dbReference type="Proteomes" id="UP001177023"/>
    </source>
</evidence>
<evidence type="ECO:0000256" key="1">
    <source>
        <dbReference type="SAM" id="MobiDB-lite"/>
    </source>
</evidence>
<feature type="compositionally biased region" description="Basic and acidic residues" evidence="1">
    <location>
        <begin position="54"/>
        <end position="67"/>
    </location>
</feature>
<evidence type="ECO:0000313" key="2">
    <source>
        <dbReference type="EMBL" id="CAJ0579130.1"/>
    </source>
</evidence>
<dbReference type="EMBL" id="CATQJA010002655">
    <property type="protein sequence ID" value="CAJ0579130.1"/>
    <property type="molecule type" value="Genomic_DNA"/>
</dbReference>
<dbReference type="AlphaFoldDB" id="A0AA36D2Z8"/>
<gene>
    <name evidence="2" type="ORF">MSPICULIGERA_LOCUS17360</name>
</gene>
<feature type="region of interest" description="Disordered" evidence="1">
    <location>
        <begin position="54"/>
        <end position="75"/>
    </location>
</feature>
<organism evidence="2 3">
    <name type="scientific">Mesorhabditis spiculigera</name>
    <dbReference type="NCBI Taxonomy" id="96644"/>
    <lineage>
        <taxon>Eukaryota</taxon>
        <taxon>Metazoa</taxon>
        <taxon>Ecdysozoa</taxon>
        <taxon>Nematoda</taxon>
        <taxon>Chromadorea</taxon>
        <taxon>Rhabditida</taxon>
        <taxon>Rhabditina</taxon>
        <taxon>Rhabditomorpha</taxon>
        <taxon>Rhabditoidea</taxon>
        <taxon>Rhabditidae</taxon>
        <taxon>Mesorhabditinae</taxon>
        <taxon>Mesorhabditis</taxon>
    </lineage>
</organism>
<keyword evidence="3" id="KW-1185">Reference proteome</keyword>
<dbReference type="Proteomes" id="UP001177023">
    <property type="component" value="Unassembled WGS sequence"/>
</dbReference>
<accession>A0AA36D2Z8</accession>
<feature type="non-terminal residue" evidence="2">
    <location>
        <position position="92"/>
    </location>
</feature>
<protein>
    <submittedName>
        <fullName evidence="2">Uncharacterized protein</fullName>
    </submittedName>
</protein>
<proteinExistence type="predicted"/>
<reference evidence="2" key="1">
    <citation type="submission" date="2023-06" db="EMBL/GenBank/DDBJ databases">
        <authorList>
            <person name="Delattre M."/>
        </authorList>
    </citation>
    <scope>NUCLEOTIDE SEQUENCE</scope>
    <source>
        <strain evidence="2">AF72</strain>
    </source>
</reference>